<sequence length="639" mass="73205">MEIKRSDSVPEGRNATINVASVFENFPWTALEQSSKGASIINVINQLLSMYHPDDGLIAYERVLKTLLVLSENLDSDLQQQIISVIPLPKGVPNDKIENLIYKITELIRSSNVSSCGEVMTGSEDKRNTEEIQNILIDSSRSFELNEKFVSSAPEVFKGFPPNEISTVHSHVRNVNYMYDTLNYNVPCMKTCVDVKQNFHEQEDSLKLKWFHSPHLLCETNLYQSTSAASCQQGFVKSMDDKYFQLSIDRFNNWNQYNVTNVPHPLHQDATCLRKLYKNNVMISKQNENELTKLETTRDGETSKNETNCEILYTGNANRASKKYNNATKHRVINVEAQEFFEQELQNEQQAIQQDIYKMDVVHCEEDVINTQTLKEDDSLMDDFVPCKRLKASLQNFLNRAKQEILIESPMLPRTKVSHTVTPATKSCKFTSQKSLRNNDRLNLSNDSACAFKDATESTKKLTEKKTAPRNVYSKPQRLQVLRKSLNTVLSKSQTVECGKLDNAENPLYKSAVEETKQKSSNVLQQTASITELATFKKQYYDTLLNIQKAKMAVANSLAMSSVESFTKYDPYYSDQSYQQQQLLEHGPRFAVHTMARSGLSSVHNTPYTWVRYNSLRHPTMKQLRHPQQLPFQVSRNKE</sequence>
<dbReference type="RefSeq" id="XP_017893141.1">
    <property type="nucleotide sequence ID" value="XM_018037652.2"/>
</dbReference>
<organism evidence="1 2">
    <name type="scientific">Ceratina calcarata</name>
    <dbReference type="NCBI Taxonomy" id="156304"/>
    <lineage>
        <taxon>Eukaryota</taxon>
        <taxon>Metazoa</taxon>
        <taxon>Ecdysozoa</taxon>
        <taxon>Arthropoda</taxon>
        <taxon>Hexapoda</taxon>
        <taxon>Insecta</taxon>
        <taxon>Pterygota</taxon>
        <taxon>Neoptera</taxon>
        <taxon>Endopterygota</taxon>
        <taxon>Hymenoptera</taxon>
        <taxon>Apocrita</taxon>
        <taxon>Aculeata</taxon>
        <taxon>Apoidea</taxon>
        <taxon>Anthophila</taxon>
        <taxon>Apidae</taxon>
        <taxon>Ceratina</taxon>
        <taxon>Zadontomerus</taxon>
    </lineage>
</organism>
<proteinExistence type="predicted"/>
<dbReference type="GeneID" id="108632827"/>
<protein>
    <submittedName>
        <fullName evidence="2">Uncharacterized protein LOC108632827 isoform X1</fullName>
    </submittedName>
</protein>
<accession>A0AAJ7JH80</accession>
<keyword evidence="1" id="KW-1185">Reference proteome</keyword>
<gene>
    <name evidence="2" type="primary">LOC108632827</name>
</gene>
<reference evidence="2" key="1">
    <citation type="submission" date="2025-08" db="UniProtKB">
        <authorList>
            <consortium name="RefSeq"/>
        </authorList>
    </citation>
    <scope>IDENTIFICATION</scope>
    <source>
        <tissue evidence="2">Whole body</tissue>
    </source>
</reference>
<dbReference type="KEGG" id="ccal:108632827"/>
<evidence type="ECO:0000313" key="1">
    <source>
        <dbReference type="Proteomes" id="UP000694925"/>
    </source>
</evidence>
<dbReference type="Proteomes" id="UP000694925">
    <property type="component" value="Unplaced"/>
</dbReference>
<name>A0AAJ7JH80_9HYME</name>
<evidence type="ECO:0000313" key="2">
    <source>
        <dbReference type="RefSeq" id="XP_017893141.1"/>
    </source>
</evidence>
<dbReference type="AlphaFoldDB" id="A0AAJ7JH80"/>